<dbReference type="Proteomes" id="UP000538666">
    <property type="component" value="Unassembled WGS sequence"/>
</dbReference>
<protein>
    <submittedName>
        <fullName evidence="2">Uncharacterized protein</fullName>
    </submittedName>
</protein>
<dbReference type="RefSeq" id="WP_050059676.1">
    <property type="nucleotide sequence ID" value="NZ_JACHEK010000005.1"/>
</dbReference>
<keyword evidence="1" id="KW-1133">Transmembrane helix</keyword>
<comment type="caution">
    <text evidence="2">The sequence shown here is derived from an EMBL/GenBank/DDBJ whole genome shotgun (WGS) entry which is preliminary data.</text>
</comment>
<dbReference type="AlphaFoldDB" id="A0A841K0L7"/>
<dbReference type="OrthoDB" id="123304at2"/>
<keyword evidence="3" id="KW-1185">Reference proteome</keyword>
<feature type="transmembrane region" description="Helical" evidence="1">
    <location>
        <begin position="59"/>
        <end position="78"/>
    </location>
</feature>
<organism evidence="2 3">
    <name type="scientific">Silvibacterium bohemicum</name>
    <dbReference type="NCBI Taxonomy" id="1577686"/>
    <lineage>
        <taxon>Bacteria</taxon>
        <taxon>Pseudomonadati</taxon>
        <taxon>Acidobacteriota</taxon>
        <taxon>Terriglobia</taxon>
        <taxon>Terriglobales</taxon>
        <taxon>Acidobacteriaceae</taxon>
        <taxon>Silvibacterium</taxon>
    </lineage>
</organism>
<sequence>MTRNLRALLVVVLVFLLGWQLHTHRTVQAQASDDNVRYQLQSVGGDSTLTLYYPSTQTIYVYPGAVVGNSILSCAFMYKLGKPGEQIQRVQCPIATIKF</sequence>
<dbReference type="EMBL" id="JACHEK010000005">
    <property type="protein sequence ID" value="MBB6144751.1"/>
    <property type="molecule type" value="Genomic_DNA"/>
</dbReference>
<gene>
    <name evidence="2" type="ORF">HNQ77_002707</name>
</gene>
<reference evidence="2 3" key="1">
    <citation type="submission" date="2020-08" db="EMBL/GenBank/DDBJ databases">
        <title>Genomic Encyclopedia of Type Strains, Phase IV (KMG-IV): sequencing the most valuable type-strain genomes for metagenomic binning, comparative biology and taxonomic classification.</title>
        <authorList>
            <person name="Goeker M."/>
        </authorList>
    </citation>
    <scope>NUCLEOTIDE SEQUENCE [LARGE SCALE GENOMIC DNA]</scope>
    <source>
        <strain evidence="2 3">DSM 103733</strain>
    </source>
</reference>
<evidence type="ECO:0000256" key="1">
    <source>
        <dbReference type="SAM" id="Phobius"/>
    </source>
</evidence>
<keyword evidence="1" id="KW-0812">Transmembrane</keyword>
<proteinExistence type="predicted"/>
<accession>A0A841K0L7</accession>
<evidence type="ECO:0000313" key="2">
    <source>
        <dbReference type="EMBL" id="MBB6144751.1"/>
    </source>
</evidence>
<keyword evidence="1" id="KW-0472">Membrane</keyword>
<name>A0A841K0L7_9BACT</name>
<evidence type="ECO:0000313" key="3">
    <source>
        <dbReference type="Proteomes" id="UP000538666"/>
    </source>
</evidence>